<dbReference type="PANTHER" id="PTHR47331">
    <property type="entry name" value="PHD-TYPE DOMAIN-CONTAINING PROTEIN"/>
    <property type="match status" value="1"/>
</dbReference>
<name>A0A8J2P9Q0_9HEXA</name>
<dbReference type="EMBL" id="CAJVCH010317070">
    <property type="protein sequence ID" value="CAG7786387.1"/>
    <property type="molecule type" value="Genomic_DNA"/>
</dbReference>
<evidence type="ECO:0000313" key="3">
    <source>
        <dbReference type="Proteomes" id="UP000708208"/>
    </source>
</evidence>
<feature type="compositionally biased region" description="Polar residues" evidence="1">
    <location>
        <begin position="306"/>
        <end position="315"/>
    </location>
</feature>
<dbReference type="OrthoDB" id="8033604at2759"/>
<dbReference type="Proteomes" id="UP000708208">
    <property type="component" value="Unassembled WGS sequence"/>
</dbReference>
<dbReference type="AlphaFoldDB" id="A0A8J2P9Q0"/>
<evidence type="ECO:0000256" key="1">
    <source>
        <dbReference type="SAM" id="MobiDB-lite"/>
    </source>
</evidence>
<dbReference type="Pfam" id="PF03564">
    <property type="entry name" value="DUF1759"/>
    <property type="match status" value="1"/>
</dbReference>
<proteinExistence type="predicted"/>
<evidence type="ECO:0000313" key="2">
    <source>
        <dbReference type="EMBL" id="CAG7786387.1"/>
    </source>
</evidence>
<feature type="non-terminal residue" evidence="2">
    <location>
        <position position="1"/>
    </location>
</feature>
<gene>
    <name evidence="2" type="ORF">AFUS01_LOCUS24959</name>
</gene>
<feature type="non-terminal residue" evidence="2">
    <location>
        <position position="442"/>
    </location>
</feature>
<reference evidence="2" key="1">
    <citation type="submission" date="2021-06" db="EMBL/GenBank/DDBJ databases">
        <authorList>
            <person name="Hodson N. C."/>
            <person name="Mongue J. A."/>
            <person name="Jaron S. K."/>
        </authorList>
    </citation>
    <scope>NUCLEOTIDE SEQUENCE</scope>
</reference>
<sequence length="442" mass="48892">EYLLIIHKIATTKGDLENIRVVPPDAKVKPISIHRPALELPKFSGERDEWSSFYAIFKSAIEDDTSLTDAERLQYLVRCLSGPPKDSVKNFPIIDASFVPAMKLLKTNYSNKRLIVHDNLEKILSLPQMSSESAPALQKMLDQTYQGLSVLKNEGQPTDQWGTIVTHILIKKLDPKSRELFESQQSATEVPVYNDLIQFLTKRVGSLRMLTSTVPKHTKSNEKFSGKHKSVASNLSVSSSSCTLCEGEEHNLWKCPKFIAMNISEKRSLVQSRHLCFNCLRPGHGVASCESSDCRKCHKKHHTLLHSDNQKSAPSPQEGPKEVSPEASVATLYSNVKGGQVLLQTAIVKVQDRFGQHHLIRALLDNGSQATLISEDCIRRIKMPRSHANVQVTGVGSTQCSSSRGIAHLTLGSHFDPAFEIKVSALILSSVTGFLPPKSCAP</sequence>
<keyword evidence="3" id="KW-1185">Reference proteome</keyword>
<organism evidence="2 3">
    <name type="scientific">Allacma fusca</name>
    <dbReference type="NCBI Taxonomy" id="39272"/>
    <lineage>
        <taxon>Eukaryota</taxon>
        <taxon>Metazoa</taxon>
        <taxon>Ecdysozoa</taxon>
        <taxon>Arthropoda</taxon>
        <taxon>Hexapoda</taxon>
        <taxon>Collembola</taxon>
        <taxon>Symphypleona</taxon>
        <taxon>Sminthuridae</taxon>
        <taxon>Allacma</taxon>
    </lineage>
</organism>
<evidence type="ECO:0008006" key="4">
    <source>
        <dbReference type="Google" id="ProtNLM"/>
    </source>
</evidence>
<comment type="caution">
    <text evidence="2">The sequence shown here is derived from an EMBL/GenBank/DDBJ whole genome shotgun (WGS) entry which is preliminary data.</text>
</comment>
<dbReference type="PANTHER" id="PTHR47331:SF5">
    <property type="entry name" value="RIBONUCLEASE H"/>
    <property type="match status" value="1"/>
</dbReference>
<feature type="region of interest" description="Disordered" evidence="1">
    <location>
        <begin position="305"/>
        <end position="326"/>
    </location>
</feature>
<accession>A0A8J2P9Q0</accession>
<protein>
    <recommendedName>
        <fullName evidence="4">Peptidase A2 domain-containing protein</fullName>
    </recommendedName>
</protein>
<dbReference type="InterPro" id="IPR005312">
    <property type="entry name" value="DUF1759"/>
</dbReference>